<gene>
    <name evidence="1" type="ORF">ALO_08922</name>
</gene>
<dbReference type="STRING" id="1009370.ALO_08922"/>
<proteinExistence type="predicted"/>
<dbReference type="EMBL" id="AFGF01000068">
    <property type="protein sequence ID" value="EGO64251.1"/>
    <property type="molecule type" value="Genomic_DNA"/>
</dbReference>
<dbReference type="Proteomes" id="UP000003240">
    <property type="component" value="Unassembled WGS sequence"/>
</dbReference>
<evidence type="ECO:0000313" key="2">
    <source>
        <dbReference type="Proteomes" id="UP000003240"/>
    </source>
</evidence>
<organism evidence="1 2">
    <name type="scientific">Acetonema longum DSM 6540</name>
    <dbReference type="NCBI Taxonomy" id="1009370"/>
    <lineage>
        <taxon>Bacteria</taxon>
        <taxon>Bacillati</taxon>
        <taxon>Bacillota</taxon>
        <taxon>Negativicutes</taxon>
        <taxon>Acetonemataceae</taxon>
        <taxon>Acetonema</taxon>
    </lineage>
</organism>
<sequence length="56" mass="6370">MNLNPGSVPGFLCWIFLLAKEEGFCHIRKNSHYTAYGLAHIYVGCCWQKGIKLHFG</sequence>
<protein>
    <submittedName>
        <fullName evidence="1">Uncharacterized protein</fullName>
    </submittedName>
</protein>
<keyword evidence="2" id="KW-1185">Reference proteome</keyword>
<dbReference type="AlphaFoldDB" id="F7NI86"/>
<name>F7NI86_9FIRM</name>
<accession>F7NI86</accession>
<evidence type="ECO:0000313" key="1">
    <source>
        <dbReference type="EMBL" id="EGO64251.1"/>
    </source>
</evidence>
<comment type="caution">
    <text evidence="1">The sequence shown here is derived from an EMBL/GenBank/DDBJ whole genome shotgun (WGS) entry which is preliminary data.</text>
</comment>
<reference evidence="1 2" key="1">
    <citation type="journal article" date="2011" name="EMBO J.">
        <title>Structural diversity of bacterial flagellar motors.</title>
        <authorList>
            <person name="Chen S."/>
            <person name="Beeby M."/>
            <person name="Murphy G.E."/>
            <person name="Leadbetter J.R."/>
            <person name="Hendrixson D.R."/>
            <person name="Briegel A."/>
            <person name="Li Z."/>
            <person name="Shi J."/>
            <person name="Tocheva E.I."/>
            <person name="Muller A."/>
            <person name="Dobro M.J."/>
            <person name="Jensen G.J."/>
        </authorList>
    </citation>
    <scope>NUCLEOTIDE SEQUENCE [LARGE SCALE GENOMIC DNA]</scope>
    <source>
        <strain evidence="1 2">DSM 6540</strain>
    </source>
</reference>